<keyword evidence="2" id="KW-1185">Reference proteome</keyword>
<dbReference type="HOGENOM" id="CLU_2238137_0_0_1"/>
<reference evidence="1 2" key="1">
    <citation type="submission" date="2013-12" db="EMBL/GenBank/DDBJ databases">
        <authorList>
            <person name="Cubeta M."/>
            <person name="Pakala S."/>
            <person name="Fedorova N."/>
            <person name="Thomas E."/>
            <person name="Dean R."/>
            <person name="Jabaji S."/>
            <person name="Neate S."/>
            <person name="Toda T."/>
            <person name="Tavantzis S."/>
            <person name="Vilgalys R."/>
            <person name="Bharathan N."/>
            <person name="Pakala S."/>
            <person name="Losada L.S."/>
            <person name="Zafar N."/>
            <person name="Nierman W."/>
        </authorList>
    </citation>
    <scope>NUCLEOTIDE SEQUENCE [LARGE SCALE GENOMIC DNA]</scope>
    <source>
        <strain evidence="1 2">123E</strain>
    </source>
</reference>
<dbReference type="EMBL" id="AZST01000102">
    <property type="protein sequence ID" value="KEP52494.1"/>
    <property type="molecule type" value="Genomic_DNA"/>
</dbReference>
<sequence length="105" mass="12552">MSRSTRRDLMSSYCHWSALYRQGRPMSPTLTHPERLFLPFHGLPLYINTLAYRLTTYDNSLTPYPPSKGIFRIHTHQYFRPGSQCQQSRWLWPHLFQPVWGLSRN</sequence>
<organism evidence="1 2">
    <name type="scientific">Rhizoctonia solani 123E</name>
    <dbReference type="NCBI Taxonomy" id="1423351"/>
    <lineage>
        <taxon>Eukaryota</taxon>
        <taxon>Fungi</taxon>
        <taxon>Dikarya</taxon>
        <taxon>Basidiomycota</taxon>
        <taxon>Agaricomycotina</taxon>
        <taxon>Agaricomycetes</taxon>
        <taxon>Cantharellales</taxon>
        <taxon>Ceratobasidiaceae</taxon>
        <taxon>Rhizoctonia</taxon>
    </lineage>
</organism>
<accession>A0A074RZP6</accession>
<evidence type="ECO:0000313" key="1">
    <source>
        <dbReference type="EMBL" id="KEP52494.1"/>
    </source>
</evidence>
<comment type="caution">
    <text evidence="1">The sequence shown here is derived from an EMBL/GenBank/DDBJ whole genome shotgun (WGS) entry which is preliminary data.</text>
</comment>
<name>A0A074RZP6_9AGAM</name>
<dbReference type="Proteomes" id="UP000027456">
    <property type="component" value="Unassembled WGS sequence"/>
</dbReference>
<dbReference type="AlphaFoldDB" id="A0A074RZP6"/>
<protein>
    <submittedName>
        <fullName evidence="1">Uncharacterized protein</fullName>
    </submittedName>
</protein>
<gene>
    <name evidence="1" type="ORF">V565_044350</name>
</gene>
<proteinExistence type="predicted"/>
<evidence type="ECO:0000313" key="2">
    <source>
        <dbReference type="Proteomes" id="UP000027456"/>
    </source>
</evidence>